<keyword evidence="1" id="KW-0723">Serine/threonine-protein kinase</keyword>
<dbReference type="PANTHER" id="PTHR35526">
    <property type="entry name" value="ANTI-SIGMA-F FACTOR RSBW-RELATED"/>
    <property type="match status" value="1"/>
</dbReference>
<dbReference type="EMBL" id="CP015588">
    <property type="protein sequence ID" value="APY91235.1"/>
    <property type="molecule type" value="Genomic_DNA"/>
</dbReference>
<accession>A0A1P8TUC8</accession>
<dbReference type="PANTHER" id="PTHR35526:SF3">
    <property type="entry name" value="ANTI-SIGMA-F FACTOR RSBW"/>
    <property type="match status" value="1"/>
</dbReference>
<evidence type="ECO:0000313" key="6">
    <source>
        <dbReference type="Proteomes" id="UP000596130"/>
    </source>
</evidence>
<dbReference type="InterPro" id="IPR003594">
    <property type="entry name" value="HATPase_dom"/>
</dbReference>
<dbReference type="GO" id="GO:0005524">
    <property type="term" value="F:ATP binding"/>
    <property type="evidence" value="ECO:0007669"/>
    <property type="project" value="UniProtKB-KW"/>
</dbReference>
<dbReference type="EMBL" id="CP065959">
    <property type="protein sequence ID" value="QQC93631.1"/>
    <property type="molecule type" value="Genomic_DNA"/>
</dbReference>
<evidence type="ECO:0000256" key="1">
    <source>
        <dbReference type="ARBA" id="ARBA00022527"/>
    </source>
</evidence>
<dbReference type="Gene3D" id="3.30.565.10">
    <property type="entry name" value="Histidine kinase-like ATPase, C-terminal domain"/>
    <property type="match status" value="1"/>
</dbReference>
<dbReference type="InterPro" id="IPR036890">
    <property type="entry name" value="HATPase_C_sf"/>
</dbReference>
<keyword evidence="1" id="KW-0808">Transferase</keyword>
<evidence type="ECO:0000259" key="2">
    <source>
        <dbReference type="Pfam" id="PF13581"/>
    </source>
</evidence>
<reference evidence="3 5" key="1">
    <citation type="submission" date="2016-05" db="EMBL/GenBank/DDBJ databases">
        <authorList>
            <person name="Gu J."/>
        </authorList>
    </citation>
    <scope>NUCLEOTIDE SEQUENCE [LARGE SCALE GENOMIC DNA]</scope>
    <source>
        <strain evidence="3 5">ACCC40021</strain>
    </source>
</reference>
<protein>
    <submittedName>
        <fullName evidence="4">ATP-binding protein</fullName>
    </submittedName>
</protein>
<evidence type="ECO:0000313" key="3">
    <source>
        <dbReference type="EMBL" id="APY91235.1"/>
    </source>
</evidence>
<keyword evidence="1" id="KW-0418">Kinase</keyword>
<keyword evidence="5" id="KW-1185">Reference proteome</keyword>
<dbReference type="KEGG" id="ssia:A7J05_30475"/>
<dbReference type="Proteomes" id="UP000187191">
    <property type="component" value="Chromosome"/>
</dbReference>
<dbReference type="InterPro" id="IPR050267">
    <property type="entry name" value="Anti-sigma-factor_SerPK"/>
</dbReference>
<dbReference type="SUPFAM" id="SSF55874">
    <property type="entry name" value="ATPase domain of HSP90 chaperone/DNA topoisomerase II/histidine kinase"/>
    <property type="match status" value="1"/>
</dbReference>
<proteinExistence type="predicted"/>
<dbReference type="Pfam" id="PF13581">
    <property type="entry name" value="HATPase_c_2"/>
    <property type="match status" value="1"/>
</dbReference>
<name>A0A1P8TUC8_9ACTN</name>
<sequence length="125" mass="13796">MEYALPQEAASAGRARKLTSAFLVRPHRRKTEVSAERVDDATLVVSELVSNAVQHARGGCRLRVEVSGGRVTVEVHDASPVRPRARRASTEREHGRGLAMVRQLAHRVEVIRMERGGKKVRAVLA</sequence>
<dbReference type="Proteomes" id="UP000596130">
    <property type="component" value="Chromosome"/>
</dbReference>
<keyword evidence="4" id="KW-0547">Nucleotide-binding</keyword>
<dbReference type="CDD" id="cd16936">
    <property type="entry name" value="HATPase_RsbW-like"/>
    <property type="match status" value="1"/>
</dbReference>
<evidence type="ECO:0000313" key="5">
    <source>
        <dbReference type="Proteomes" id="UP000187191"/>
    </source>
</evidence>
<organism evidence="4 6">
    <name type="scientific">Streptomyces alfalfae</name>
    <dbReference type="NCBI Taxonomy" id="1642299"/>
    <lineage>
        <taxon>Bacteria</taxon>
        <taxon>Bacillati</taxon>
        <taxon>Actinomycetota</taxon>
        <taxon>Actinomycetes</taxon>
        <taxon>Kitasatosporales</taxon>
        <taxon>Streptomycetaceae</taxon>
        <taxon>Streptomyces</taxon>
    </lineage>
</organism>
<evidence type="ECO:0000313" key="4">
    <source>
        <dbReference type="EMBL" id="QQC93631.1"/>
    </source>
</evidence>
<keyword evidence="4" id="KW-0067">ATP-binding</keyword>
<feature type="domain" description="Histidine kinase/HSP90-like ATPase" evidence="2">
    <location>
        <begin position="8"/>
        <end position="123"/>
    </location>
</feature>
<reference evidence="4 6" key="2">
    <citation type="submission" date="2020-12" db="EMBL/GenBank/DDBJ databases">
        <title>Identification and biosynthesis of polyene macrolides produced by Streptomyces alfalfae Men-myco-93-63.</title>
        <authorList>
            <person name="Liu D."/>
            <person name="Li Y."/>
            <person name="Liu L."/>
            <person name="Han X."/>
            <person name="Shen F."/>
        </authorList>
    </citation>
    <scope>NUCLEOTIDE SEQUENCE [LARGE SCALE GENOMIC DNA]</scope>
    <source>
        <strain evidence="4 6">Men-myco-93-63</strain>
    </source>
</reference>
<dbReference type="OrthoDB" id="5184679at2"/>
<dbReference type="AlphaFoldDB" id="A0A1P8TUC8"/>
<gene>
    <name evidence="3" type="ORF">A7J05_30475</name>
    <name evidence="4" type="ORF">I8755_06675</name>
</gene>
<dbReference type="GO" id="GO:0004674">
    <property type="term" value="F:protein serine/threonine kinase activity"/>
    <property type="evidence" value="ECO:0007669"/>
    <property type="project" value="UniProtKB-KW"/>
</dbReference>